<proteinExistence type="inferred from homology"/>
<keyword evidence="6" id="KW-1185">Reference proteome</keyword>
<dbReference type="Pfam" id="PF01470">
    <property type="entry name" value="Peptidase_C15"/>
    <property type="match status" value="1"/>
</dbReference>
<dbReference type="Proteomes" id="UP000800035">
    <property type="component" value="Unassembled WGS sequence"/>
</dbReference>
<dbReference type="PANTHER" id="PTHR23402">
    <property type="entry name" value="PROTEASE FAMILY C15 PYROGLUTAMYL-PEPTIDASE I-RELATED"/>
    <property type="match status" value="1"/>
</dbReference>
<evidence type="ECO:0000313" key="5">
    <source>
        <dbReference type="EMBL" id="KAF1951507.1"/>
    </source>
</evidence>
<reference evidence="5" key="1">
    <citation type="journal article" date="2020" name="Stud. Mycol.">
        <title>101 Dothideomycetes genomes: a test case for predicting lifestyles and emergence of pathogens.</title>
        <authorList>
            <person name="Haridas S."/>
            <person name="Albert R."/>
            <person name="Binder M."/>
            <person name="Bloem J."/>
            <person name="Labutti K."/>
            <person name="Salamov A."/>
            <person name="Andreopoulos B."/>
            <person name="Baker S."/>
            <person name="Barry K."/>
            <person name="Bills G."/>
            <person name="Bluhm B."/>
            <person name="Cannon C."/>
            <person name="Castanera R."/>
            <person name="Culley D."/>
            <person name="Daum C."/>
            <person name="Ezra D."/>
            <person name="Gonzalez J."/>
            <person name="Henrissat B."/>
            <person name="Kuo A."/>
            <person name="Liang C."/>
            <person name="Lipzen A."/>
            <person name="Lutzoni F."/>
            <person name="Magnuson J."/>
            <person name="Mondo S."/>
            <person name="Nolan M."/>
            <person name="Ohm R."/>
            <person name="Pangilinan J."/>
            <person name="Park H.-J."/>
            <person name="Ramirez L."/>
            <person name="Alfaro M."/>
            <person name="Sun H."/>
            <person name="Tritt A."/>
            <person name="Yoshinaga Y."/>
            <person name="Zwiers L.-H."/>
            <person name="Turgeon B."/>
            <person name="Goodwin S."/>
            <person name="Spatafora J."/>
            <person name="Crous P."/>
            <person name="Grigoriev I."/>
        </authorList>
    </citation>
    <scope>NUCLEOTIDE SEQUENCE</scope>
    <source>
        <strain evidence="5">CBS 675.92</strain>
    </source>
</reference>
<dbReference type="Gene3D" id="3.40.630.20">
    <property type="entry name" value="Peptidase C15, pyroglutamyl peptidase I-like"/>
    <property type="match status" value="1"/>
</dbReference>
<dbReference type="EMBL" id="ML977016">
    <property type="protein sequence ID" value="KAF1951507.1"/>
    <property type="molecule type" value="Genomic_DNA"/>
</dbReference>
<name>A0A6A5TRF4_9PLEO</name>
<sequence>MVESVSPSEIKVLVMGFGPFLDIAKNPSWEITRNLPTALTSSNGTPIKLVIPENYIPAAYHKIHAQVTALIEKHSPDLIVHLGLAVDRGYFAVEKSASKEGYHDIPDVDRKVFTRGENKKAFGKAPDTLATSFNLETVVYAWQDACVQVSLPIKAAEASKEKGKAKGKQERRIVDVRLSDDVGTYMCGFMFYVSLLEMGKGRNGRRDVVFLHVPGLQATEEIDTGVNVTTKAIEALVEDWEVRSASRS</sequence>
<comment type="similarity">
    <text evidence="1">Belongs to the peptidase C15 family.</text>
</comment>
<dbReference type="GO" id="GO:0006508">
    <property type="term" value="P:proteolysis"/>
    <property type="evidence" value="ECO:0007669"/>
    <property type="project" value="UniProtKB-KW"/>
</dbReference>
<protein>
    <submittedName>
        <fullName evidence="5">Peptidase C15, pyroglutamyl peptidase I-like protein</fullName>
    </submittedName>
</protein>
<gene>
    <name evidence="5" type="ORF">CC80DRAFT_538778</name>
</gene>
<dbReference type="InterPro" id="IPR036440">
    <property type="entry name" value="Peptidase_C15-like_sf"/>
</dbReference>
<evidence type="ECO:0000313" key="6">
    <source>
        <dbReference type="Proteomes" id="UP000800035"/>
    </source>
</evidence>
<dbReference type="InterPro" id="IPR016125">
    <property type="entry name" value="Peptidase_C15-like"/>
</dbReference>
<dbReference type="OrthoDB" id="407146at2759"/>
<keyword evidence="3" id="KW-0378">Hydrolase</keyword>
<keyword evidence="4" id="KW-0788">Thiol protease</keyword>
<keyword evidence="2" id="KW-0645">Protease</keyword>
<evidence type="ECO:0000256" key="4">
    <source>
        <dbReference type="ARBA" id="ARBA00022807"/>
    </source>
</evidence>
<accession>A0A6A5TRF4</accession>
<evidence type="ECO:0000256" key="2">
    <source>
        <dbReference type="ARBA" id="ARBA00022670"/>
    </source>
</evidence>
<organism evidence="5 6">
    <name type="scientific">Byssothecium circinans</name>
    <dbReference type="NCBI Taxonomy" id="147558"/>
    <lineage>
        <taxon>Eukaryota</taxon>
        <taxon>Fungi</taxon>
        <taxon>Dikarya</taxon>
        <taxon>Ascomycota</taxon>
        <taxon>Pezizomycotina</taxon>
        <taxon>Dothideomycetes</taxon>
        <taxon>Pleosporomycetidae</taxon>
        <taxon>Pleosporales</taxon>
        <taxon>Massarineae</taxon>
        <taxon>Massarinaceae</taxon>
        <taxon>Byssothecium</taxon>
    </lineage>
</organism>
<dbReference type="SUPFAM" id="SSF53182">
    <property type="entry name" value="Pyrrolidone carboxyl peptidase (pyroglutamate aminopeptidase)"/>
    <property type="match status" value="1"/>
</dbReference>
<dbReference type="PANTHER" id="PTHR23402:SF1">
    <property type="entry name" value="PYROGLUTAMYL-PEPTIDASE I"/>
    <property type="match status" value="1"/>
</dbReference>
<dbReference type="AlphaFoldDB" id="A0A6A5TRF4"/>
<dbReference type="GO" id="GO:0008234">
    <property type="term" value="F:cysteine-type peptidase activity"/>
    <property type="evidence" value="ECO:0007669"/>
    <property type="project" value="UniProtKB-KW"/>
</dbReference>
<evidence type="ECO:0000256" key="3">
    <source>
        <dbReference type="ARBA" id="ARBA00022801"/>
    </source>
</evidence>
<evidence type="ECO:0000256" key="1">
    <source>
        <dbReference type="ARBA" id="ARBA00006641"/>
    </source>
</evidence>